<evidence type="ECO:0008006" key="4">
    <source>
        <dbReference type="Google" id="ProtNLM"/>
    </source>
</evidence>
<protein>
    <recommendedName>
        <fullName evidence="4">Leucine Rich Repeat family protein</fullName>
    </recommendedName>
</protein>
<evidence type="ECO:0000256" key="1">
    <source>
        <dbReference type="SAM" id="Coils"/>
    </source>
</evidence>
<keyword evidence="3" id="KW-1185">Reference proteome</keyword>
<comment type="caution">
    <text evidence="2">The sequence shown here is derived from an EMBL/GenBank/DDBJ whole genome shotgun (WGS) entry which is preliminary data.</text>
</comment>
<dbReference type="Gene3D" id="3.80.10.10">
    <property type="entry name" value="Ribonuclease Inhibitor"/>
    <property type="match status" value="1"/>
</dbReference>
<sequence>MEISDPIEISQHQKAILARAGEINLENREISSFTQIEIPEITTSLNLSKNYIADFTGFSPELRLETLILDDNPIVSFRYFPERHCIHHFSAIRSPITLLPNFRLLTLIVLGDSLETINGTRITPDERAAASGQKLCDFFSRKALNKNSEKECQEVRKDMSSIIRKGWIGDSLPKNLEVAKEEAEEAENDPITVLGVRLFNIVHSDEETMLIFFRQHMAPTHKIVITPPRVDEKLEQQQNLIVFMQDQLNELKKEHQDQMQRLQKTSTYKSKAQLEIELEELSDDTLNAYNEVIKRAAPRLIENSQMILDEERKKGRKNPKGLRKVVAKILGVDPNIGDKNLAQMLRSFGEKED</sequence>
<proteinExistence type="predicted"/>
<reference evidence="2 3" key="1">
    <citation type="submission" date="2024-04" db="EMBL/GenBank/DDBJ databases">
        <title>Tritrichomonas musculus Genome.</title>
        <authorList>
            <person name="Alves-Ferreira E."/>
            <person name="Grigg M."/>
            <person name="Lorenzi H."/>
            <person name="Galac M."/>
        </authorList>
    </citation>
    <scope>NUCLEOTIDE SEQUENCE [LARGE SCALE GENOMIC DNA]</scope>
    <source>
        <strain evidence="2 3">EAF2021</strain>
    </source>
</reference>
<name>A0ABR2IJZ3_9EUKA</name>
<feature type="coiled-coil region" evidence="1">
    <location>
        <begin position="234"/>
        <end position="291"/>
    </location>
</feature>
<keyword evidence="1" id="KW-0175">Coiled coil</keyword>
<evidence type="ECO:0000313" key="3">
    <source>
        <dbReference type="Proteomes" id="UP001470230"/>
    </source>
</evidence>
<dbReference type="EMBL" id="JAPFFF010000017">
    <property type="protein sequence ID" value="KAK8863988.1"/>
    <property type="molecule type" value="Genomic_DNA"/>
</dbReference>
<dbReference type="Proteomes" id="UP001470230">
    <property type="component" value="Unassembled WGS sequence"/>
</dbReference>
<organism evidence="2 3">
    <name type="scientific">Tritrichomonas musculus</name>
    <dbReference type="NCBI Taxonomy" id="1915356"/>
    <lineage>
        <taxon>Eukaryota</taxon>
        <taxon>Metamonada</taxon>
        <taxon>Parabasalia</taxon>
        <taxon>Tritrichomonadida</taxon>
        <taxon>Tritrichomonadidae</taxon>
        <taxon>Tritrichomonas</taxon>
    </lineage>
</organism>
<dbReference type="InterPro" id="IPR032675">
    <property type="entry name" value="LRR_dom_sf"/>
</dbReference>
<evidence type="ECO:0000313" key="2">
    <source>
        <dbReference type="EMBL" id="KAK8863988.1"/>
    </source>
</evidence>
<gene>
    <name evidence="2" type="ORF">M9Y10_011682</name>
</gene>
<dbReference type="SUPFAM" id="SSF52058">
    <property type="entry name" value="L domain-like"/>
    <property type="match status" value="1"/>
</dbReference>
<accession>A0ABR2IJZ3</accession>